<feature type="domain" description="Beta/gamma crystallin 'Greek key'" evidence="4">
    <location>
        <begin position="300"/>
        <end position="344"/>
    </location>
</feature>
<reference evidence="5 6" key="1">
    <citation type="submission" date="2016-11" db="EMBL/GenBank/DDBJ databases">
        <authorList>
            <person name="Jaros S."/>
            <person name="Januszkiewicz K."/>
            <person name="Wedrychowicz H."/>
        </authorList>
    </citation>
    <scope>NUCLEOTIDE SEQUENCE [LARGE SCALE GENOMIC DNA]</scope>
    <source>
        <strain evidence="5 6">DSM 15929</strain>
    </source>
</reference>
<feature type="signal peptide" evidence="3">
    <location>
        <begin position="1"/>
        <end position="28"/>
    </location>
</feature>
<evidence type="ECO:0000313" key="6">
    <source>
        <dbReference type="Proteomes" id="UP000184386"/>
    </source>
</evidence>
<feature type="chain" id="PRO_5012387194" evidence="3">
    <location>
        <begin position="29"/>
        <end position="472"/>
    </location>
</feature>
<keyword evidence="2" id="KW-0677">Repeat</keyword>
<dbReference type="Pfam" id="PF00030">
    <property type="entry name" value="Crystall"/>
    <property type="match status" value="1"/>
</dbReference>
<dbReference type="EMBL" id="FRAC01000019">
    <property type="protein sequence ID" value="SHK88248.1"/>
    <property type="molecule type" value="Genomic_DNA"/>
</dbReference>
<feature type="domain" description="Beta/gamma crystallin 'Greek key'" evidence="4">
    <location>
        <begin position="386"/>
        <end position="430"/>
    </location>
</feature>
<sequence>MNKKIRVLIAAFTFMIFFGLMAGSKVQAADVPPSTWQEHWFEHNQLLKLVYYNDDVAVYFDNDINAGNAKWIYPFVTDVWKYTKQTYGDMNGGGRLYVVIHNKYPGGHPAYYYDSSHDYRNVIDVGGSDFSSKSNWNIDAIVHEIGHIVESTTNGAKGSPTFDIWKDSKWCEIYQYDVYKALGMTSDADRLYNSFISKTDSFPQSGTAWFKNWYYPIYSSYGNSKVLSDYFKLLSQYYPKNSSGYYTRSLNMGEYVHFMSKAAGADLKSLASNAFGWNSTYESQYQAAKNEFPFTYDNTYGATFYEDANYGGWSVSLRPGRYDTEDLASLGIPNDKISSVKITSGLKVTLYENIGFGGQSKTITEDTSSLPDFNDKTSSIVIEAASTPVFYSDANFEGKSITLSEGSYNMNDLESRGLSNDTLSSVRVPNGYKVTLYSDIDYGGNAVVLLGDSASLGDFNDETTSIKVEKSY</sequence>
<name>A0A1M6W3N3_9FIRM</name>
<evidence type="ECO:0000256" key="1">
    <source>
        <dbReference type="ARBA" id="ARBA00009646"/>
    </source>
</evidence>
<dbReference type="RefSeq" id="WP_073278198.1">
    <property type="nucleotide sequence ID" value="NZ_FRAC01000019.1"/>
</dbReference>
<dbReference type="InterPro" id="IPR011024">
    <property type="entry name" value="G_crystallin-like"/>
</dbReference>
<evidence type="ECO:0000256" key="2">
    <source>
        <dbReference type="ARBA" id="ARBA00022737"/>
    </source>
</evidence>
<protein>
    <submittedName>
        <fullName evidence="5">Beta/Gamma crystallin</fullName>
    </submittedName>
</protein>
<keyword evidence="3" id="KW-0732">Signal</keyword>
<dbReference type="SMART" id="SM00247">
    <property type="entry name" value="XTALbg"/>
    <property type="match status" value="2"/>
</dbReference>
<accession>A0A1M6W3N3</accession>
<keyword evidence="6" id="KW-1185">Reference proteome</keyword>
<proteinExistence type="inferred from homology"/>
<dbReference type="AlphaFoldDB" id="A0A1M6W3N3"/>
<evidence type="ECO:0000313" key="5">
    <source>
        <dbReference type="EMBL" id="SHK88248.1"/>
    </source>
</evidence>
<dbReference type="Gene3D" id="2.60.20.10">
    <property type="entry name" value="Crystallins"/>
    <property type="match status" value="2"/>
</dbReference>
<organism evidence="5 6">
    <name type="scientific">Anaerocolumna jejuensis DSM 15929</name>
    <dbReference type="NCBI Taxonomy" id="1121322"/>
    <lineage>
        <taxon>Bacteria</taxon>
        <taxon>Bacillati</taxon>
        <taxon>Bacillota</taxon>
        <taxon>Clostridia</taxon>
        <taxon>Lachnospirales</taxon>
        <taxon>Lachnospiraceae</taxon>
        <taxon>Anaerocolumna</taxon>
    </lineage>
</organism>
<evidence type="ECO:0000259" key="4">
    <source>
        <dbReference type="PROSITE" id="PS50915"/>
    </source>
</evidence>
<dbReference type="Proteomes" id="UP000184386">
    <property type="component" value="Unassembled WGS sequence"/>
</dbReference>
<dbReference type="PROSITE" id="PS50915">
    <property type="entry name" value="CRYSTALLIN_BETA_GAMMA"/>
    <property type="match status" value="2"/>
</dbReference>
<dbReference type="SUPFAM" id="SSF49695">
    <property type="entry name" value="gamma-Crystallin-like"/>
    <property type="match status" value="2"/>
</dbReference>
<dbReference type="STRING" id="1121322.SAMN02745136_03567"/>
<comment type="similarity">
    <text evidence="1">Belongs to the beta/gamma-crystallin family.</text>
</comment>
<gene>
    <name evidence="5" type="ORF">SAMN02745136_03567</name>
</gene>
<dbReference type="InterPro" id="IPR001064">
    <property type="entry name" value="Beta/gamma_crystallin"/>
</dbReference>
<evidence type="ECO:0000256" key="3">
    <source>
        <dbReference type="SAM" id="SignalP"/>
    </source>
</evidence>